<feature type="compositionally biased region" description="Pro residues" evidence="2">
    <location>
        <begin position="583"/>
        <end position="601"/>
    </location>
</feature>
<organism evidence="4 5">
    <name type="scientific">Kribbella aluminosa</name>
    <dbReference type="NCBI Taxonomy" id="416017"/>
    <lineage>
        <taxon>Bacteria</taxon>
        <taxon>Bacillati</taxon>
        <taxon>Actinomycetota</taxon>
        <taxon>Actinomycetes</taxon>
        <taxon>Propionibacteriales</taxon>
        <taxon>Kribbellaceae</taxon>
        <taxon>Kribbella</taxon>
    </lineage>
</organism>
<dbReference type="Gene3D" id="1.10.30.50">
    <property type="match status" value="1"/>
</dbReference>
<feature type="compositionally biased region" description="Low complexity" evidence="2">
    <location>
        <begin position="733"/>
        <end position="749"/>
    </location>
</feature>
<feature type="domain" description="HNH nuclease" evidence="3">
    <location>
        <begin position="509"/>
        <end position="559"/>
    </location>
</feature>
<dbReference type="SMART" id="SM00507">
    <property type="entry name" value="HNHc"/>
    <property type="match status" value="1"/>
</dbReference>
<feature type="compositionally biased region" description="Low complexity" evidence="2">
    <location>
        <begin position="316"/>
        <end position="325"/>
    </location>
</feature>
<evidence type="ECO:0000313" key="4">
    <source>
        <dbReference type="EMBL" id="MBP2355166.1"/>
    </source>
</evidence>
<reference evidence="4 5" key="1">
    <citation type="submission" date="2021-03" db="EMBL/GenBank/DDBJ databases">
        <title>Sequencing the genomes of 1000 actinobacteria strains.</title>
        <authorList>
            <person name="Klenk H.-P."/>
        </authorList>
    </citation>
    <scope>NUCLEOTIDE SEQUENCE [LARGE SCALE GENOMIC DNA]</scope>
    <source>
        <strain evidence="4 5">DSM 18824</strain>
    </source>
</reference>
<dbReference type="PRINTS" id="PR01217">
    <property type="entry name" value="PRICHEXTENSN"/>
</dbReference>
<dbReference type="CDD" id="cd00085">
    <property type="entry name" value="HNHc"/>
    <property type="match status" value="1"/>
</dbReference>
<comment type="caution">
    <text evidence="4">The sequence shown here is derived from an EMBL/GenBank/DDBJ whole genome shotgun (WGS) entry which is preliminary data.</text>
</comment>
<dbReference type="InterPro" id="IPR002711">
    <property type="entry name" value="HNH"/>
</dbReference>
<sequence>MDVLDGRSVVSLSDGEVLPALDTVDATITYLEEVRLQLIARVEDTGQAQELGARDAVELVSKRHRRDRAEVWRDVRLAKALPKYNAIATALTNGIQLPTNPDTDTDTDPDTNTDTNTDAGEGNGAGEGSRTGEADGTVTPDTGDAAGTGNDARAGRPDGVPADGVPRGVPGVRGVGGVRLLRTAQAAAIVSELERVRPRVPVKDLDIVEEQFVALAAHLSPAELRAAARDVCDLLDSDGPEPEEHKAAARESLTLTSADRGVKFKGYLANDNAELLRAIVHAGARPHKTIDGEPDPRSHDKRQADALSTALTIAATTWDTNTATPPATPPTSTPPTPPGSAPPTPPTTPPASSPADVRASLPGSSPADPAGNAPTIPPATRPVGAPSNWPADVPTSPPGSSAASPRGAAPATGPAADVAPRGQTRTAGGSGRGAPVPGYGAKANITVTIDLQDLKAATADTIGHTVYSNGLSAATIRRLACDANILPIVLGSNSEPLDVGRSERLVTKPIRRALNTRDRGCVVCAAPPVMCDAHHLASWIDGGPTALNNLVLLCRRHHTDLHKGRWTITITHGQVHVARPTWANPPPLHQQPPQPPRPAGPTRPAGAAGSAGPAGASGASGASGRPAQPLGPSDVPGASPARPEASLNGSTQTSPPKADPWGEPFAAESPPRTTTPADVPWSEPAHATPALPRTALPESALPESALPETAPLEASSPGTALSGNAQPDSTLSETAQAETAQAETARAETVSSKTVVARERASRWRADAATYAEAARFAVWDGNPANDPSTGPPSFATT</sequence>
<protein>
    <recommendedName>
        <fullName evidence="3">HNH nuclease domain-containing protein</fullName>
    </recommendedName>
</protein>
<feature type="compositionally biased region" description="Low complexity" evidence="2">
    <location>
        <begin position="157"/>
        <end position="170"/>
    </location>
</feature>
<feature type="compositionally biased region" description="Low complexity" evidence="2">
    <location>
        <begin position="602"/>
        <end position="628"/>
    </location>
</feature>
<feature type="region of interest" description="Disordered" evidence="2">
    <location>
        <begin position="579"/>
        <end position="766"/>
    </location>
</feature>
<dbReference type="Pfam" id="PF01844">
    <property type="entry name" value="HNH"/>
    <property type="match status" value="1"/>
</dbReference>
<feature type="compositionally biased region" description="Low complexity" evidence="2">
    <location>
        <begin position="398"/>
        <end position="416"/>
    </location>
</feature>
<dbReference type="InterPro" id="IPR003615">
    <property type="entry name" value="HNH_nuc"/>
</dbReference>
<keyword evidence="5" id="KW-1185">Reference proteome</keyword>
<feature type="compositionally biased region" description="Polar residues" evidence="2">
    <location>
        <begin position="716"/>
        <end position="732"/>
    </location>
</feature>
<gene>
    <name evidence="4" type="ORF">JOF29_006276</name>
</gene>
<accession>A0ABS4UUE2</accession>
<feature type="region of interest" description="Disordered" evidence="2">
    <location>
        <begin position="95"/>
        <end position="170"/>
    </location>
</feature>
<evidence type="ECO:0000256" key="1">
    <source>
        <dbReference type="ARBA" id="ARBA00023450"/>
    </source>
</evidence>
<feature type="compositionally biased region" description="Basic and acidic residues" evidence="2">
    <location>
        <begin position="756"/>
        <end position="766"/>
    </location>
</feature>
<dbReference type="InterPro" id="IPR003870">
    <property type="entry name" value="DUF222"/>
</dbReference>
<proteinExistence type="inferred from homology"/>
<dbReference type="EMBL" id="JAGINT010000002">
    <property type="protein sequence ID" value="MBP2355166.1"/>
    <property type="molecule type" value="Genomic_DNA"/>
</dbReference>
<feature type="region of interest" description="Disordered" evidence="2">
    <location>
        <begin position="316"/>
        <end position="438"/>
    </location>
</feature>
<evidence type="ECO:0000256" key="2">
    <source>
        <dbReference type="SAM" id="MobiDB-lite"/>
    </source>
</evidence>
<comment type="similarity">
    <text evidence="1">Belongs to the Rv1128c/1148c/1588c/1702c/1945/3466 family.</text>
</comment>
<dbReference type="Proteomes" id="UP000755585">
    <property type="component" value="Unassembled WGS sequence"/>
</dbReference>
<evidence type="ECO:0000313" key="5">
    <source>
        <dbReference type="Proteomes" id="UP000755585"/>
    </source>
</evidence>
<dbReference type="RefSeq" id="WP_209697872.1">
    <property type="nucleotide sequence ID" value="NZ_JAGINT010000002.1"/>
</dbReference>
<dbReference type="Pfam" id="PF02720">
    <property type="entry name" value="DUF222"/>
    <property type="match status" value="2"/>
</dbReference>
<name>A0ABS4UUE2_9ACTN</name>
<feature type="compositionally biased region" description="Pro residues" evidence="2">
    <location>
        <begin position="326"/>
        <end position="352"/>
    </location>
</feature>
<evidence type="ECO:0000259" key="3">
    <source>
        <dbReference type="SMART" id="SM00507"/>
    </source>
</evidence>